<dbReference type="PANTHER" id="PTHR22898:SF3">
    <property type="entry name" value="ALPHA-1,2-FUCOSYLTRANSFERASE-RELATED"/>
    <property type="match status" value="1"/>
</dbReference>
<accession>A0A1I8B9N4</accession>
<evidence type="ECO:0000313" key="1">
    <source>
        <dbReference type="Proteomes" id="UP000095281"/>
    </source>
</evidence>
<evidence type="ECO:0000313" key="2">
    <source>
        <dbReference type="WBParaSite" id="MhA1_Contig1751.frz3.gene2"/>
    </source>
</evidence>
<protein>
    <submittedName>
        <fullName evidence="2">GT23 domain-containing protein</fullName>
    </submittedName>
</protein>
<reference evidence="2" key="1">
    <citation type="submission" date="2016-11" db="UniProtKB">
        <authorList>
            <consortium name="WormBaseParasite"/>
        </authorList>
    </citation>
    <scope>IDENTIFICATION</scope>
</reference>
<organism evidence="1 2">
    <name type="scientific">Meloidogyne hapla</name>
    <name type="common">Root-knot nematode worm</name>
    <dbReference type="NCBI Taxonomy" id="6305"/>
    <lineage>
        <taxon>Eukaryota</taxon>
        <taxon>Metazoa</taxon>
        <taxon>Ecdysozoa</taxon>
        <taxon>Nematoda</taxon>
        <taxon>Chromadorea</taxon>
        <taxon>Rhabditida</taxon>
        <taxon>Tylenchina</taxon>
        <taxon>Tylenchomorpha</taxon>
        <taxon>Tylenchoidea</taxon>
        <taxon>Meloidogynidae</taxon>
        <taxon>Meloidogyninae</taxon>
        <taxon>Meloidogyne</taxon>
    </lineage>
</organism>
<dbReference type="Proteomes" id="UP000095281">
    <property type="component" value="Unplaced"/>
</dbReference>
<keyword evidence="1" id="KW-1185">Reference proteome</keyword>
<name>A0A1I8B9N4_MELHA</name>
<sequence length="390" mass="45813">MINKNKLKLIVEQFFDFPEYLNETKYYSSISQRQPNNEIEEWQKQNNLNLKYINLTKFETLRKQKTTKFILLEITLDHWSGGCGRLANQIWAFAIIYVWGLQTDRYPGYFNNKAFSCSTFKKSPSEMEKTFPVAHRIFASFKPKEVEGDTIFHKEYNINDIIKTKEKYLRIHYPPQIHDLFKNVKNQVKELYSFSYKIRTIVNKYINEIFSNDISHKLCIYTRLGDFGSLSAQHRRSRKDFSEESTKFVFNEIKREDKEISLILLGADKEFLSELEFDGIKPKKVFIPKDMPRGQDIYFSTKICNSLIITASASTFGWWIALEEGLKLANIIAKEIPKANNPIGRTGSELIIIAFRAGERDCRGIEEEINNFVEFSILLLFNKFVAKRRK</sequence>
<dbReference type="AlphaFoldDB" id="A0A1I8B9N4"/>
<proteinExistence type="predicted"/>
<dbReference type="WBParaSite" id="MhA1_Contig1751.frz3.gene2">
    <property type="protein sequence ID" value="MhA1_Contig1751.frz3.gene2"/>
    <property type="gene ID" value="MhA1_Contig1751.frz3.gene2"/>
</dbReference>
<dbReference type="PANTHER" id="PTHR22898">
    <property type="entry name" value="UNCHARACTERIZED GLYCOSOL TRANSFERASE-RELATED"/>
    <property type="match status" value="1"/>
</dbReference>
<dbReference type="InterPro" id="IPR052501">
    <property type="entry name" value="Alpha-1-2_FucT"/>
</dbReference>